<comment type="caution">
    <text evidence="2">The sequence shown here is derived from an EMBL/GenBank/DDBJ whole genome shotgun (WGS) entry which is preliminary data.</text>
</comment>
<dbReference type="Proteomes" id="UP001248709">
    <property type="component" value="Unassembled WGS sequence"/>
</dbReference>
<keyword evidence="3" id="KW-1185">Reference proteome</keyword>
<dbReference type="Gene3D" id="3.50.4.20">
    <property type="match status" value="1"/>
</dbReference>
<sequence>MIIIGGKSYELMVNHKEGWNPESFRGRYSEVLDRYDYIVGDWGYSQLRLKGFYRDNHPKANRDTAICGLVDYINEYCNFGCAYFVLRKLKDAPKDPGARDILVKEPGEAQKEAPVKETAVREIPAREEAIPQLSSRKFQAESAVSREQPAREYTPKERPPFKERGRDHRNKDYQGRKSGPRENQSREAQGRENQPRGSQTSREARPRDTRQKPPQGPAGQP</sequence>
<dbReference type="EMBL" id="JAUSUY010000015">
    <property type="protein sequence ID" value="MDT3427882.1"/>
    <property type="molecule type" value="Genomic_DNA"/>
</dbReference>
<name>A0ABU3HAN3_9BACL</name>
<reference evidence="2 3" key="1">
    <citation type="submission" date="2023-07" db="EMBL/GenBank/DDBJ databases">
        <title>Genomic Encyclopedia of Type Strains, Phase IV (KMG-IV): sequencing the most valuable type-strain genomes for metagenomic binning, comparative biology and taxonomic classification.</title>
        <authorList>
            <person name="Goeker M."/>
        </authorList>
    </citation>
    <scope>NUCLEOTIDE SEQUENCE [LARGE SCALE GENOMIC DNA]</scope>
    <source>
        <strain evidence="2 3">T98</strain>
    </source>
</reference>
<evidence type="ECO:0000256" key="1">
    <source>
        <dbReference type="SAM" id="MobiDB-lite"/>
    </source>
</evidence>
<proteinExistence type="predicted"/>
<dbReference type="Pfam" id="PF06265">
    <property type="entry name" value="YutD-like"/>
    <property type="match status" value="1"/>
</dbReference>
<feature type="region of interest" description="Disordered" evidence="1">
    <location>
        <begin position="103"/>
        <end position="221"/>
    </location>
</feature>
<accession>A0ABU3HAN3</accession>
<feature type="compositionally biased region" description="Basic and acidic residues" evidence="1">
    <location>
        <begin position="148"/>
        <end position="194"/>
    </location>
</feature>
<gene>
    <name evidence="2" type="ORF">J2Z22_003458</name>
</gene>
<feature type="compositionally biased region" description="Basic and acidic residues" evidence="1">
    <location>
        <begin position="103"/>
        <end position="129"/>
    </location>
</feature>
<protein>
    <submittedName>
        <fullName evidence="2">Uncharacterized protein YutD</fullName>
    </submittedName>
</protein>
<dbReference type="RefSeq" id="WP_025699060.1">
    <property type="nucleotide sequence ID" value="NZ_JAUSUY010000015.1"/>
</dbReference>
<dbReference type="InterPro" id="IPR009370">
    <property type="entry name" value="YutD-like"/>
</dbReference>
<evidence type="ECO:0000313" key="2">
    <source>
        <dbReference type="EMBL" id="MDT3427882.1"/>
    </source>
</evidence>
<dbReference type="InterPro" id="IPR038141">
    <property type="entry name" value="YutD-like_sf"/>
</dbReference>
<evidence type="ECO:0000313" key="3">
    <source>
        <dbReference type="Proteomes" id="UP001248709"/>
    </source>
</evidence>
<feature type="compositionally biased region" description="Basic and acidic residues" evidence="1">
    <location>
        <begin position="202"/>
        <end position="211"/>
    </location>
</feature>
<organism evidence="2 3">
    <name type="scientific">Paenibacillus forsythiae</name>
    <dbReference type="NCBI Taxonomy" id="365616"/>
    <lineage>
        <taxon>Bacteria</taxon>
        <taxon>Bacillati</taxon>
        <taxon>Bacillota</taxon>
        <taxon>Bacilli</taxon>
        <taxon>Bacillales</taxon>
        <taxon>Paenibacillaceae</taxon>
        <taxon>Paenibacillus</taxon>
    </lineage>
</organism>